<dbReference type="SMART" id="SM00204">
    <property type="entry name" value="TGFB"/>
    <property type="match status" value="1"/>
</dbReference>
<dbReference type="GO" id="GO:0005615">
    <property type="term" value="C:extracellular space"/>
    <property type="evidence" value="ECO:0007669"/>
    <property type="project" value="TreeGrafter"/>
</dbReference>
<accession>E3LJX7</accession>
<keyword evidence="11" id="KW-1185">Reference proteome</keyword>
<dbReference type="GO" id="GO:0008083">
    <property type="term" value="F:growth factor activity"/>
    <property type="evidence" value="ECO:0007669"/>
    <property type="project" value="UniProtKB-KW"/>
</dbReference>
<protein>
    <submittedName>
        <fullName evidence="10">CRE-TIG-2 protein</fullName>
    </submittedName>
</protein>
<dbReference type="KEGG" id="crq:GCK72_019306"/>
<dbReference type="RefSeq" id="XP_003115606.2">
    <property type="nucleotide sequence ID" value="XM_003115558.2"/>
</dbReference>
<reference evidence="10" key="1">
    <citation type="submission" date="2007-07" db="EMBL/GenBank/DDBJ databases">
        <title>PCAP assembly of the Caenorhabditis remanei genome.</title>
        <authorList>
            <consortium name="The Caenorhabditis remanei Sequencing Consortium"/>
            <person name="Wilson R.K."/>
        </authorList>
    </citation>
    <scope>NUCLEOTIDE SEQUENCE [LARGE SCALE GENOMIC DNA]</scope>
    <source>
        <strain evidence="10">PB4641</strain>
    </source>
</reference>
<keyword evidence="8" id="KW-1133">Transmembrane helix</keyword>
<feature type="region of interest" description="Disordered" evidence="7">
    <location>
        <begin position="327"/>
        <end position="355"/>
    </location>
</feature>
<evidence type="ECO:0000256" key="8">
    <source>
        <dbReference type="SAM" id="Phobius"/>
    </source>
</evidence>
<sequence length="468" mass="52763">MTNWLHSTHRSDISFVFFQFSLSLSHFSFFQNVSLSACLTESAWGKQRIDTCAFSPLSFLNFSSSPLSFALLLLPQIILSANSKSHFVGQCSSQITSVFPLLMRFFLLILILVTRGIQSKGIYFVEERDGKTYTQPLTDQQSTKKVGEQIRELFNIDINPSEPPVKTNSHVSSYMKTLYKQLETYEHGETHEEDEVNAWLSADRIVSHMAQEVSHRFDDGSYRIRFAKEHVPSKEGQSILRAQLRVHIQGIVSPIFFYIEDTNQAGDTVLVSSEDPTVVSDVTTMVDRWSHLQLSTLPIITARASTENELKIEAFLVIALKDEEAGPPKRRSRRAAAASPISSSPMRQKTKRSESAYFEKPDANALCQRKGLYVDFDTLGWKQWVIAPEGFSAFYCAGACSAPFHKTMNATSHAIVQSTIHLVRPNTTSPAKCAPSHLTSMKILFVDQKKNVQIKRYRDMVVDECGCH</sequence>
<dbReference type="PANTHER" id="PTHR11848">
    <property type="entry name" value="TGF-BETA FAMILY"/>
    <property type="match status" value="1"/>
</dbReference>
<dbReference type="OrthoDB" id="5987191at2759"/>
<dbReference type="CDD" id="cd13761">
    <property type="entry name" value="TGF_beta_BMP5_like"/>
    <property type="match status" value="1"/>
</dbReference>
<dbReference type="AlphaFoldDB" id="E3LJX7"/>
<dbReference type="GO" id="GO:0005125">
    <property type="term" value="F:cytokine activity"/>
    <property type="evidence" value="ECO:0007669"/>
    <property type="project" value="TreeGrafter"/>
</dbReference>
<dbReference type="Pfam" id="PF00019">
    <property type="entry name" value="TGF_beta"/>
    <property type="match status" value="1"/>
</dbReference>
<evidence type="ECO:0000256" key="1">
    <source>
        <dbReference type="ARBA" id="ARBA00004613"/>
    </source>
</evidence>
<feature type="transmembrane region" description="Helical" evidence="8">
    <location>
        <begin position="91"/>
        <end position="113"/>
    </location>
</feature>
<evidence type="ECO:0000256" key="2">
    <source>
        <dbReference type="ARBA" id="ARBA00006656"/>
    </source>
</evidence>
<keyword evidence="8" id="KW-0812">Transmembrane</keyword>
<evidence type="ECO:0000256" key="3">
    <source>
        <dbReference type="ARBA" id="ARBA00022525"/>
    </source>
</evidence>
<dbReference type="FunCoup" id="E3LJX7">
    <property type="interactions" value="23"/>
</dbReference>
<feature type="compositionally biased region" description="Low complexity" evidence="7">
    <location>
        <begin position="335"/>
        <end position="347"/>
    </location>
</feature>
<dbReference type="PANTHER" id="PTHR11848:SF119">
    <property type="entry name" value="TGF-BETA FAMILY PROFILE DOMAIN-CONTAINING PROTEIN"/>
    <property type="match status" value="1"/>
</dbReference>
<dbReference type="InterPro" id="IPR001839">
    <property type="entry name" value="TGF-b_C"/>
</dbReference>
<dbReference type="eggNOG" id="KOG3900">
    <property type="taxonomic scope" value="Eukaryota"/>
</dbReference>
<feature type="transmembrane region" description="Helical" evidence="8">
    <location>
        <begin position="60"/>
        <end position="79"/>
    </location>
</feature>
<evidence type="ECO:0000313" key="11">
    <source>
        <dbReference type="Proteomes" id="UP000008281"/>
    </source>
</evidence>
<dbReference type="SUPFAM" id="SSF57501">
    <property type="entry name" value="Cystine-knot cytokines"/>
    <property type="match status" value="1"/>
</dbReference>
<dbReference type="HOGENOM" id="CLU_046592_0_0_1"/>
<keyword evidence="5" id="KW-1015">Disulfide bond</keyword>
<proteinExistence type="inferred from homology"/>
<dbReference type="InterPro" id="IPR029034">
    <property type="entry name" value="Cystine-knot_cytokine"/>
</dbReference>
<organism evidence="11">
    <name type="scientific">Caenorhabditis remanei</name>
    <name type="common">Caenorhabditis vulgaris</name>
    <dbReference type="NCBI Taxonomy" id="31234"/>
    <lineage>
        <taxon>Eukaryota</taxon>
        <taxon>Metazoa</taxon>
        <taxon>Ecdysozoa</taxon>
        <taxon>Nematoda</taxon>
        <taxon>Chromadorea</taxon>
        <taxon>Rhabditida</taxon>
        <taxon>Rhabditina</taxon>
        <taxon>Rhabditomorpha</taxon>
        <taxon>Rhabditoidea</taxon>
        <taxon>Rhabditidae</taxon>
        <taxon>Peloderinae</taxon>
        <taxon>Caenorhabditis</taxon>
    </lineage>
</organism>
<comment type="similarity">
    <text evidence="2 6">Belongs to the TGF-beta family.</text>
</comment>
<dbReference type="STRING" id="31234.E3LJX7"/>
<dbReference type="PROSITE" id="PS51362">
    <property type="entry name" value="TGF_BETA_2"/>
    <property type="match status" value="1"/>
</dbReference>
<gene>
    <name evidence="10" type="primary">Cre-tig-2</name>
    <name evidence="10" type="ORF">CRE_18919</name>
</gene>
<comment type="subcellular location">
    <subcellularLocation>
        <location evidence="1">Secreted</location>
    </subcellularLocation>
</comment>
<feature type="domain" description="TGF-beta family profile" evidence="9">
    <location>
        <begin position="349"/>
        <end position="468"/>
    </location>
</feature>
<dbReference type="Proteomes" id="UP000008281">
    <property type="component" value="Unassembled WGS sequence"/>
</dbReference>
<dbReference type="OMA" id="RIVSHMA"/>
<name>E3LJX7_CAERE</name>
<dbReference type="GeneID" id="9839237"/>
<evidence type="ECO:0000256" key="7">
    <source>
        <dbReference type="SAM" id="MobiDB-lite"/>
    </source>
</evidence>
<dbReference type="InterPro" id="IPR015615">
    <property type="entry name" value="TGF-beta-rel"/>
</dbReference>
<keyword evidence="8" id="KW-0472">Membrane</keyword>
<evidence type="ECO:0000256" key="6">
    <source>
        <dbReference type="RuleBase" id="RU000354"/>
    </source>
</evidence>
<keyword evidence="4 6" id="KW-0339">Growth factor</keyword>
<dbReference type="Gene3D" id="2.10.90.10">
    <property type="entry name" value="Cystine-knot cytokines"/>
    <property type="match status" value="1"/>
</dbReference>
<evidence type="ECO:0000256" key="4">
    <source>
        <dbReference type="ARBA" id="ARBA00023030"/>
    </source>
</evidence>
<dbReference type="InParanoid" id="E3LJX7"/>
<evidence type="ECO:0000313" key="10">
    <source>
        <dbReference type="EMBL" id="EFP00094.1"/>
    </source>
</evidence>
<evidence type="ECO:0000259" key="9">
    <source>
        <dbReference type="PROSITE" id="PS51362"/>
    </source>
</evidence>
<dbReference type="PROSITE" id="PS00250">
    <property type="entry name" value="TGF_BETA_1"/>
    <property type="match status" value="1"/>
</dbReference>
<dbReference type="InterPro" id="IPR017948">
    <property type="entry name" value="TGFb_CS"/>
</dbReference>
<dbReference type="EMBL" id="DS268410">
    <property type="protein sequence ID" value="EFP00094.1"/>
    <property type="molecule type" value="Genomic_DNA"/>
</dbReference>
<evidence type="ECO:0000256" key="5">
    <source>
        <dbReference type="ARBA" id="ARBA00023157"/>
    </source>
</evidence>
<dbReference type="CTD" id="9839237"/>
<keyword evidence="3" id="KW-0964">Secreted</keyword>
<dbReference type="FunFam" id="2.10.90.10:FF:000059">
    <property type="entry name" value="CRE-TIG-2 protein"/>
    <property type="match status" value="1"/>
</dbReference>